<gene>
    <name evidence="2" type="ORF">DES53_101956</name>
</gene>
<feature type="compositionally biased region" description="Low complexity" evidence="1">
    <location>
        <begin position="44"/>
        <end position="53"/>
    </location>
</feature>
<feature type="compositionally biased region" description="Basic and acidic residues" evidence="1">
    <location>
        <begin position="114"/>
        <end position="125"/>
    </location>
</feature>
<feature type="region of interest" description="Disordered" evidence="1">
    <location>
        <begin position="76"/>
        <end position="182"/>
    </location>
</feature>
<dbReference type="Proteomes" id="UP000253426">
    <property type="component" value="Unassembled WGS sequence"/>
</dbReference>
<name>A0A366HV58_9BACT</name>
<evidence type="ECO:0000256" key="1">
    <source>
        <dbReference type="SAM" id="MobiDB-lite"/>
    </source>
</evidence>
<organism evidence="2 3">
    <name type="scientific">Roseimicrobium gellanilyticum</name>
    <dbReference type="NCBI Taxonomy" id="748857"/>
    <lineage>
        <taxon>Bacteria</taxon>
        <taxon>Pseudomonadati</taxon>
        <taxon>Verrucomicrobiota</taxon>
        <taxon>Verrucomicrobiia</taxon>
        <taxon>Verrucomicrobiales</taxon>
        <taxon>Verrucomicrobiaceae</taxon>
        <taxon>Roseimicrobium</taxon>
    </lineage>
</organism>
<accession>A0A366HV58</accession>
<keyword evidence="3" id="KW-1185">Reference proteome</keyword>
<evidence type="ECO:0000313" key="3">
    <source>
        <dbReference type="Proteomes" id="UP000253426"/>
    </source>
</evidence>
<dbReference type="AlphaFoldDB" id="A0A366HV58"/>
<reference evidence="2 3" key="1">
    <citation type="submission" date="2018-06" db="EMBL/GenBank/DDBJ databases">
        <title>Genomic Encyclopedia of Type Strains, Phase IV (KMG-IV): sequencing the most valuable type-strain genomes for metagenomic binning, comparative biology and taxonomic classification.</title>
        <authorList>
            <person name="Goeker M."/>
        </authorList>
    </citation>
    <scope>NUCLEOTIDE SEQUENCE [LARGE SCALE GENOMIC DNA]</scope>
    <source>
        <strain evidence="2 3">DSM 25532</strain>
    </source>
</reference>
<dbReference type="EMBL" id="QNRR01000001">
    <property type="protein sequence ID" value="RBP48156.1"/>
    <property type="molecule type" value="Genomic_DNA"/>
</dbReference>
<feature type="region of interest" description="Disordered" evidence="1">
    <location>
        <begin position="1"/>
        <end position="53"/>
    </location>
</feature>
<dbReference type="RefSeq" id="WP_147263219.1">
    <property type="nucleotide sequence ID" value="NZ_QNRR01000001.1"/>
</dbReference>
<feature type="compositionally biased region" description="Basic and acidic residues" evidence="1">
    <location>
        <begin position="76"/>
        <end position="93"/>
    </location>
</feature>
<evidence type="ECO:0000313" key="2">
    <source>
        <dbReference type="EMBL" id="RBP48156.1"/>
    </source>
</evidence>
<proteinExistence type="predicted"/>
<comment type="caution">
    <text evidence="2">The sequence shown here is derived from an EMBL/GenBank/DDBJ whole genome shotgun (WGS) entry which is preliminary data.</text>
</comment>
<protein>
    <submittedName>
        <fullName evidence="2">Uncharacterized protein</fullName>
    </submittedName>
</protein>
<sequence length="182" mass="19727">MPSVRDTLKSMLAGRKGQQEQQQGVQQGEGGPDPLATKTDESLAAEQGQGQGQDLLAARMKMVAEQRVALAQAEMKKQEQHLEQLQDQLKELTKQGLPPGRLTDDIDQATQRLNEAKAEFSRANEAKQNTDLTSSLRQDSKDGSMDLGGQSVRDKLGGPTGGPKLGGDEGMEARARISPRHR</sequence>
<feature type="compositionally biased region" description="Polar residues" evidence="1">
    <location>
        <begin position="126"/>
        <end position="137"/>
    </location>
</feature>